<keyword evidence="4 6" id="KW-1133">Transmembrane helix</keyword>
<evidence type="ECO:0000256" key="1">
    <source>
        <dbReference type="ARBA" id="ARBA00004141"/>
    </source>
</evidence>
<dbReference type="GO" id="GO:0042910">
    <property type="term" value="F:xenobiotic transmembrane transporter activity"/>
    <property type="evidence" value="ECO:0007669"/>
    <property type="project" value="InterPro"/>
</dbReference>
<dbReference type="EMBL" id="JALJOQ010000144">
    <property type="protein sequence ID" value="KAK9794036.1"/>
    <property type="molecule type" value="Genomic_DNA"/>
</dbReference>
<dbReference type="Proteomes" id="UP001465755">
    <property type="component" value="Unassembled WGS sequence"/>
</dbReference>
<keyword evidence="5 6" id="KW-0472">Membrane</keyword>
<evidence type="ECO:0000256" key="3">
    <source>
        <dbReference type="ARBA" id="ARBA00022692"/>
    </source>
</evidence>
<dbReference type="AlphaFoldDB" id="A0AAW1NQQ2"/>
<dbReference type="InterPro" id="IPR044644">
    <property type="entry name" value="DinF-like"/>
</dbReference>
<feature type="transmembrane region" description="Helical" evidence="6">
    <location>
        <begin position="192"/>
        <end position="217"/>
    </location>
</feature>
<organism evidence="7 8">
    <name type="scientific">Symbiochloris irregularis</name>
    <dbReference type="NCBI Taxonomy" id="706552"/>
    <lineage>
        <taxon>Eukaryota</taxon>
        <taxon>Viridiplantae</taxon>
        <taxon>Chlorophyta</taxon>
        <taxon>core chlorophytes</taxon>
        <taxon>Trebouxiophyceae</taxon>
        <taxon>Trebouxiales</taxon>
        <taxon>Trebouxiaceae</taxon>
        <taxon>Symbiochloris</taxon>
    </lineage>
</organism>
<feature type="transmembrane region" description="Helical" evidence="6">
    <location>
        <begin position="392"/>
        <end position="411"/>
    </location>
</feature>
<reference evidence="7 8" key="1">
    <citation type="journal article" date="2024" name="Nat. Commun.">
        <title>Phylogenomics reveals the evolutionary origins of lichenization in chlorophyte algae.</title>
        <authorList>
            <person name="Puginier C."/>
            <person name="Libourel C."/>
            <person name="Otte J."/>
            <person name="Skaloud P."/>
            <person name="Haon M."/>
            <person name="Grisel S."/>
            <person name="Petersen M."/>
            <person name="Berrin J.G."/>
            <person name="Delaux P.M."/>
            <person name="Dal Grande F."/>
            <person name="Keller J."/>
        </authorList>
    </citation>
    <scope>NUCLEOTIDE SEQUENCE [LARGE SCALE GENOMIC DNA]</scope>
    <source>
        <strain evidence="7 8">SAG 2036</strain>
    </source>
</reference>
<evidence type="ECO:0000256" key="5">
    <source>
        <dbReference type="ARBA" id="ARBA00023136"/>
    </source>
</evidence>
<proteinExistence type="inferred from homology"/>
<dbReference type="Pfam" id="PF01554">
    <property type="entry name" value="MatE"/>
    <property type="match status" value="2"/>
</dbReference>
<dbReference type="PANTHER" id="PTHR42893">
    <property type="entry name" value="PROTEIN DETOXIFICATION 44, CHLOROPLASTIC-RELATED"/>
    <property type="match status" value="1"/>
</dbReference>
<evidence type="ECO:0000313" key="7">
    <source>
        <dbReference type="EMBL" id="KAK9794036.1"/>
    </source>
</evidence>
<keyword evidence="8" id="KW-1185">Reference proteome</keyword>
<evidence type="ECO:0000313" key="8">
    <source>
        <dbReference type="Proteomes" id="UP001465755"/>
    </source>
</evidence>
<sequence>MQELYTWAKRQQLTGKTGDSPPVDSDAASRSANAFDSEIALLAIPALAALAADPAASLVDTAFLGRIGSVQVAASGAAISITNSAQKLLNVPLLAVTTNTIASADGRQGEDERAVSSASSAALALALIIGILQAAALLILSKPALAAWGIPASSPLRADALTYLQIKAFGAPALVVLFVLQGAFRGLGDTRTPLYATLFCNAVNIAFNYMLLFVFHWGIAGSAWATVGAEALTAVALVVALHRLHPLRIPGREDWSSLKGFAGPVGLLALRTVALTATFALATAMAARSDVAHAASHQICLQMWLASSLLADALAVAAQTLVARLLASGRADSARAVSRRVIRLGLLLGGILAAGMALGTRPLISTFTQDSSVRAASLTIFPLVALTQPLNALAFVWDGVLYGAGGFSYAAKAMPKDAREQDLLDAKSR</sequence>
<protein>
    <submittedName>
        <fullName evidence="7">Uncharacterized protein</fullName>
    </submittedName>
</protein>
<dbReference type="NCBIfam" id="TIGR00797">
    <property type="entry name" value="matE"/>
    <property type="match status" value="1"/>
</dbReference>
<dbReference type="GO" id="GO:0015297">
    <property type="term" value="F:antiporter activity"/>
    <property type="evidence" value="ECO:0007669"/>
    <property type="project" value="InterPro"/>
</dbReference>
<dbReference type="InterPro" id="IPR002528">
    <property type="entry name" value="MATE_fam"/>
</dbReference>
<keyword evidence="3 6" id="KW-0812">Transmembrane</keyword>
<feature type="transmembrane region" description="Helical" evidence="6">
    <location>
        <begin position="303"/>
        <end position="323"/>
    </location>
</feature>
<feature type="transmembrane region" description="Helical" evidence="6">
    <location>
        <begin position="261"/>
        <end position="283"/>
    </location>
</feature>
<feature type="transmembrane region" description="Helical" evidence="6">
    <location>
        <begin position="160"/>
        <end position="180"/>
    </location>
</feature>
<feature type="transmembrane region" description="Helical" evidence="6">
    <location>
        <begin position="344"/>
        <end position="364"/>
    </location>
</feature>
<dbReference type="GO" id="GO:0016020">
    <property type="term" value="C:membrane"/>
    <property type="evidence" value="ECO:0007669"/>
    <property type="project" value="UniProtKB-SubCell"/>
</dbReference>
<gene>
    <name evidence="7" type="ORF">WJX73_008223</name>
</gene>
<dbReference type="PANTHER" id="PTHR42893:SF46">
    <property type="entry name" value="PROTEIN DETOXIFICATION 44, CHLOROPLASTIC"/>
    <property type="match status" value="1"/>
</dbReference>
<accession>A0AAW1NQQ2</accession>
<name>A0AAW1NQQ2_9CHLO</name>
<comment type="subcellular location">
    <subcellularLocation>
        <location evidence="1">Membrane</location>
        <topology evidence="1">Multi-pass membrane protein</topology>
    </subcellularLocation>
</comment>
<evidence type="ECO:0000256" key="4">
    <source>
        <dbReference type="ARBA" id="ARBA00022989"/>
    </source>
</evidence>
<feature type="transmembrane region" description="Helical" evidence="6">
    <location>
        <begin position="223"/>
        <end position="241"/>
    </location>
</feature>
<comment type="caution">
    <text evidence="7">The sequence shown here is derived from an EMBL/GenBank/DDBJ whole genome shotgun (WGS) entry which is preliminary data.</text>
</comment>
<feature type="transmembrane region" description="Helical" evidence="6">
    <location>
        <begin position="121"/>
        <end position="140"/>
    </location>
</feature>
<evidence type="ECO:0000256" key="6">
    <source>
        <dbReference type="SAM" id="Phobius"/>
    </source>
</evidence>
<evidence type="ECO:0000256" key="2">
    <source>
        <dbReference type="ARBA" id="ARBA00010199"/>
    </source>
</evidence>
<comment type="similarity">
    <text evidence="2">Belongs to the multi antimicrobial extrusion (MATE) (TC 2.A.66.1) family.</text>
</comment>